<organism evidence="1 2">
    <name type="scientific">Candolleomyces aberdarensis</name>
    <dbReference type="NCBI Taxonomy" id="2316362"/>
    <lineage>
        <taxon>Eukaryota</taxon>
        <taxon>Fungi</taxon>
        <taxon>Dikarya</taxon>
        <taxon>Basidiomycota</taxon>
        <taxon>Agaricomycotina</taxon>
        <taxon>Agaricomycetes</taxon>
        <taxon>Agaricomycetidae</taxon>
        <taxon>Agaricales</taxon>
        <taxon>Agaricineae</taxon>
        <taxon>Psathyrellaceae</taxon>
        <taxon>Candolleomyces</taxon>
    </lineage>
</organism>
<evidence type="ECO:0000313" key="2">
    <source>
        <dbReference type="Proteomes" id="UP000290288"/>
    </source>
</evidence>
<sequence length="122" mass="13618">MSVAQNPPAAPSSLFGPPPALAVAEAYPRSAPSASSQVEAQEIEEILQYVTRVMQMFEKAWYIYAKAPSHDKQAHKLYQKAVLTSQAFQIAVDQPNMPLEVRGYVKFRLRASPWLQTAQIRS</sequence>
<dbReference type="OrthoDB" id="10440429at2759"/>
<dbReference type="EMBL" id="SDEE01000001">
    <property type="protein sequence ID" value="RXW25759.1"/>
    <property type="molecule type" value="Genomic_DNA"/>
</dbReference>
<gene>
    <name evidence="1" type="ORF">EST38_g3</name>
</gene>
<dbReference type="AlphaFoldDB" id="A0A4Q2DZB4"/>
<comment type="caution">
    <text evidence="1">The sequence shown here is derived from an EMBL/GenBank/DDBJ whole genome shotgun (WGS) entry which is preliminary data.</text>
</comment>
<protein>
    <submittedName>
        <fullName evidence="1">Uncharacterized protein</fullName>
    </submittedName>
</protein>
<evidence type="ECO:0000313" key="1">
    <source>
        <dbReference type="EMBL" id="RXW25759.1"/>
    </source>
</evidence>
<proteinExistence type="predicted"/>
<accession>A0A4Q2DZB4</accession>
<reference evidence="1 2" key="1">
    <citation type="submission" date="2019-01" db="EMBL/GenBank/DDBJ databases">
        <title>Draft genome sequence of Psathyrella aberdarensis IHI B618.</title>
        <authorList>
            <person name="Buettner E."/>
            <person name="Kellner H."/>
        </authorList>
    </citation>
    <scope>NUCLEOTIDE SEQUENCE [LARGE SCALE GENOMIC DNA]</scope>
    <source>
        <strain evidence="1 2">IHI B618</strain>
    </source>
</reference>
<name>A0A4Q2DZB4_9AGAR</name>
<keyword evidence="2" id="KW-1185">Reference proteome</keyword>
<dbReference type="Proteomes" id="UP000290288">
    <property type="component" value="Unassembled WGS sequence"/>
</dbReference>